<feature type="non-terminal residue" evidence="6">
    <location>
        <position position="183"/>
    </location>
</feature>
<evidence type="ECO:0000313" key="6">
    <source>
        <dbReference type="EMBL" id="SVD88125.1"/>
    </source>
</evidence>
<dbReference type="InterPro" id="IPR004294">
    <property type="entry name" value="Carotenoid_Oase"/>
</dbReference>
<name>A0A382YZ54_9ZZZZ</name>
<evidence type="ECO:0000256" key="5">
    <source>
        <dbReference type="ARBA" id="ARBA00023004"/>
    </source>
</evidence>
<dbReference type="PANTHER" id="PTHR10543">
    <property type="entry name" value="BETA-CAROTENE DIOXYGENASE"/>
    <property type="match status" value="1"/>
</dbReference>
<dbReference type="GO" id="GO:0010436">
    <property type="term" value="F:carotenoid dioxygenase activity"/>
    <property type="evidence" value="ECO:0007669"/>
    <property type="project" value="TreeGrafter"/>
</dbReference>
<dbReference type="GO" id="GO:0009570">
    <property type="term" value="C:chloroplast stroma"/>
    <property type="evidence" value="ECO:0007669"/>
    <property type="project" value="TreeGrafter"/>
</dbReference>
<reference evidence="6" key="1">
    <citation type="submission" date="2018-05" db="EMBL/GenBank/DDBJ databases">
        <authorList>
            <person name="Lanie J.A."/>
            <person name="Ng W.-L."/>
            <person name="Kazmierczak K.M."/>
            <person name="Andrzejewski T.M."/>
            <person name="Davidsen T.M."/>
            <person name="Wayne K.J."/>
            <person name="Tettelin H."/>
            <person name="Glass J.I."/>
            <person name="Rusch D."/>
            <person name="Podicherti R."/>
            <person name="Tsui H.-C.T."/>
            <person name="Winkler M.E."/>
        </authorList>
    </citation>
    <scope>NUCLEOTIDE SEQUENCE</scope>
</reference>
<evidence type="ECO:0000256" key="3">
    <source>
        <dbReference type="ARBA" id="ARBA00022723"/>
    </source>
</evidence>
<protein>
    <recommendedName>
        <fullName evidence="7">Dioxygenase</fullName>
    </recommendedName>
</protein>
<organism evidence="6">
    <name type="scientific">marine metagenome</name>
    <dbReference type="NCBI Taxonomy" id="408172"/>
    <lineage>
        <taxon>unclassified sequences</taxon>
        <taxon>metagenomes</taxon>
        <taxon>ecological metagenomes</taxon>
    </lineage>
</organism>
<comment type="similarity">
    <text evidence="2">Belongs to the carotenoid oxygenase family.</text>
</comment>
<evidence type="ECO:0000256" key="4">
    <source>
        <dbReference type="ARBA" id="ARBA00023002"/>
    </source>
</evidence>
<evidence type="ECO:0000256" key="2">
    <source>
        <dbReference type="ARBA" id="ARBA00006787"/>
    </source>
</evidence>
<dbReference type="PANTHER" id="PTHR10543:SF89">
    <property type="entry name" value="CAROTENOID 9,10(9',10')-CLEAVAGE DIOXYGENASE 1"/>
    <property type="match status" value="1"/>
</dbReference>
<dbReference type="Pfam" id="PF03055">
    <property type="entry name" value="RPE65"/>
    <property type="match status" value="1"/>
</dbReference>
<dbReference type="InterPro" id="IPR011047">
    <property type="entry name" value="Quinoprotein_ADH-like_sf"/>
</dbReference>
<accession>A0A382YZ54</accession>
<keyword evidence="4" id="KW-0560">Oxidoreductase</keyword>
<sequence length="183" mass="20643">MTAPKLRNDVVNFSAEVEVNPYLMGNYSPIDTEITATDLEVIGEIPKDLNGMYVRNGPNPKYQPKGRYHWFDGDGMLHAVRIKDGQVTYRNRYIKTEGHEREVHAGGVLWSGIMEPPHDNPRLNVHMPVKDTANTSIDYFNGELIATWYLAGEPYAIDPETLETLGKMDFGGTMSERTNMSAH</sequence>
<dbReference type="AlphaFoldDB" id="A0A382YZ54"/>
<evidence type="ECO:0000256" key="1">
    <source>
        <dbReference type="ARBA" id="ARBA00001954"/>
    </source>
</evidence>
<dbReference type="GO" id="GO:0016121">
    <property type="term" value="P:carotene catabolic process"/>
    <property type="evidence" value="ECO:0007669"/>
    <property type="project" value="TreeGrafter"/>
</dbReference>
<keyword evidence="3" id="KW-0479">Metal-binding</keyword>
<evidence type="ECO:0008006" key="7">
    <source>
        <dbReference type="Google" id="ProtNLM"/>
    </source>
</evidence>
<gene>
    <name evidence="6" type="ORF">METZ01_LOCUS440979</name>
</gene>
<keyword evidence="5" id="KW-0408">Iron</keyword>
<dbReference type="EMBL" id="UINC01179444">
    <property type="protein sequence ID" value="SVD88125.1"/>
    <property type="molecule type" value="Genomic_DNA"/>
</dbReference>
<proteinExistence type="inferred from homology"/>
<comment type="cofactor">
    <cofactor evidence="1">
        <name>Fe(2+)</name>
        <dbReference type="ChEBI" id="CHEBI:29033"/>
    </cofactor>
</comment>
<dbReference type="GO" id="GO:0046872">
    <property type="term" value="F:metal ion binding"/>
    <property type="evidence" value="ECO:0007669"/>
    <property type="project" value="UniProtKB-KW"/>
</dbReference>
<dbReference type="SUPFAM" id="SSF50998">
    <property type="entry name" value="Quinoprotein alcohol dehydrogenase-like"/>
    <property type="match status" value="1"/>
</dbReference>